<keyword evidence="3 4" id="KW-0175">Coiled coil</keyword>
<gene>
    <name evidence="6" type="ORF">CHC_T00000528001</name>
</gene>
<evidence type="ECO:0008006" key="8">
    <source>
        <dbReference type="Google" id="ProtNLM"/>
    </source>
</evidence>
<comment type="subcellular location">
    <subcellularLocation>
        <location evidence="1">Golgi apparatus</location>
    </subcellularLocation>
</comment>
<feature type="compositionally biased region" description="Basic and acidic residues" evidence="5">
    <location>
        <begin position="168"/>
        <end position="180"/>
    </location>
</feature>
<feature type="compositionally biased region" description="Polar residues" evidence="5">
    <location>
        <begin position="84"/>
        <end position="101"/>
    </location>
</feature>
<keyword evidence="2" id="KW-0333">Golgi apparatus</keyword>
<accession>R7QJY3</accession>
<name>R7QJY3_CHOCR</name>
<dbReference type="RefSeq" id="XP_005717902.1">
    <property type="nucleotide sequence ID" value="XM_005717845.1"/>
</dbReference>
<feature type="coiled-coil region" evidence="4">
    <location>
        <begin position="281"/>
        <end position="336"/>
    </location>
</feature>
<protein>
    <recommendedName>
        <fullName evidence="8">GRIP domain-containing protein</fullName>
    </recommendedName>
</protein>
<sequence>MPGEETIEPSLNGPLVTEEQARGASRAKVVETAEEDGKANSQVWDDTREESHAVPNSGTVESVGWVQSDVRESATADAGVDWFSGQSVQPETSDPTQSEVSASDELFGSNTDSNLHREEQVSLPVPESAQFHAEEWNAVGQQTSKDSTISDRTVGGNPSSATSAFRTNETKDESRLHAEHANSGVPGAVGASGANLPSGAPGSAEQIEESAANMIASTFGVPAPARPLAQPLLHSDDALTPVVHAQDENVAIIVGLRAEVESLRIERDAAITSQISSDQSIGNLERSMLELRKDLERKSKNFEALQSELDGLLSQRDQLAQEKIEAEKERDSAVHQGGEGIREARGVIEAMRSTQGIAERREAVISEQIEALRSDLDRISEERNSFLEESNGLKNRLQEAESDARIREEELMQQIRFIENENEIAKLEREKAMTASKFHIQEHKDLLEVEQSTCLSLTARESRIRELEDAIEDLHRERDEELIRIEAFSSQMKDMKERTKNVIQERNDLYDEKLDLERKVESLAASGEQTQRELMDTNREKSSILSERDEARQRYGALRDQLKDMTNQLESLSLERNELLQERTSLVTGSSTISEKEKTLAEESQRKTSQIALLQRKVTAAGAKIEKLTLQRAVFQRQRDEAGARLRAAGSEFATLHSKLQSATEGRDTLQKTVVSLRDEKDASLARVQELSEVAAQKLVVEENLAATSKQLESLQQDLASTREELGKVKESRFDLQQRCSTITTDMERTQAQLEIAARERDQLQSQLGTVKADKKLLQQTVKEHQNAIAEAETKQKSVEAELLTNREKAALDVGIAKAELAGEQKARMEHVAQLKEIQDIMKEESVTKGRMRESAISSLRSGRHELENGSVVPSIASFLPIIDSIIKSTDGKEDVSVLTRSTGEVFVKLCTEACKVANSLATLKVTAAEAVQKLEVAEAAKSEMTAREAELHQAQVMSEQKSKDFQVLQEEKQSLDTRCEALQERLEQSEANVLALHAETRDITKKMETEIEREAHASAEERAHLTGEIAKITSNLNSIWVMLQKALTNHQINIYRDDINDSDETSETNNVAMLTLRATASVVAELERNRTQAEDIAQRLATAEAEITRLVDRAEIAEQERDVYRGTNERLEKKSTLAFAEGEEKAKSQLEQSIVHIEDELEDTKEQLRRVTEKAARSEKEAGELRALCSKLTAQFNGRTNELDEAEEKVVYLQDQVTNLEEDLDESHRRLKVLQEEATQARKNDVDRLSSALRETIKQVESLENECARLREACDVAENSARESEFLAETHQKAEENLQIAIEQLEAAEDSAVEQRTIELQKRVEDAEERCAKALEKEAKATMSQDKLTIRDEEIKELRGAIGRLADERVELKLELEKSLSRLNHPDAGGQLVDRRVVRQLLISYFRVGSIRRRDVLELMSRMLAFSDADNVAVGLKRRALMDRIGSLVQPPELDDATLPPLGTVSDKWIEFLMNETEEGDEQAKAW</sequence>
<evidence type="ECO:0000256" key="1">
    <source>
        <dbReference type="ARBA" id="ARBA00004555"/>
    </source>
</evidence>
<feature type="compositionally biased region" description="Basic and acidic residues" evidence="5">
    <location>
        <begin position="28"/>
        <end position="38"/>
    </location>
</feature>
<evidence type="ECO:0000256" key="5">
    <source>
        <dbReference type="SAM" id="MobiDB-lite"/>
    </source>
</evidence>
<dbReference type="Gramene" id="CDF38033">
    <property type="protein sequence ID" value="CDF38033"/>
    <property type="gene ID" value="CHC_T00000528001"/>
</dbReference>
<feature type="region of interest" description="Disordered" evidence="5">
    <location>
        <begin position="524"/>
        <end position="548"/>
    </location>
</feature>
<evidence type="ECO:0000256" key="3">
    <source>
        <dbReference type="ARBA" id="ARBA00023054"/>
    </source>
</evidence>
<feature type="compositionally biased region" description="Basic and acidic residues" evidence="5">
    <location>
        <begin position="530"/>
        <end position="548"/>
    </location>
</feature>
<dbReference type="EMBL" id="HG001893">
    <property type="protein sequence ID" value="CDF38033.1"/>
    <property type="molecule type" value="Genomic_DNA"/>
</dbReference>
<keyword evidence="7" id="KW-1185">Reference proteome</keyword>
<dbReference type="Proteomes" id="UP000012073">
    <property type="component" value="Unassembled WGS sequence"/>
</dbReference>
<proteinExistence type="predicted"/>
<feature type="compositionally biased region" description="Low complexity" evidence="5">
    <location>
        <begin position="181"/>
        <end position="195"/>
    </location>
</feature>
<organism evidence="6 7">
    <name type="scientific">Chondrus crispus</name>
    <name type="common">Carrageen Irish moss</name>
    <name type="synonym">Polymorpha crispa</name>
    <dbReference type="NCBI Taxonomy" id="2769"/>
    <lineage>
        <taxon>Eukaryota</taxon>
        <taxon>Rhodophyta</taxon>
        <taxon>Florideophyceae</taxon>
        <taxon>Rhodymeniophycidae</taxon>
        <taxon>Gigartinales</taxon>
        <taxon>Gigartinaceae</taxon>
        <taxon>Chondrus</taxon>
    </lineage>
</organism>
<feature type="region of interest" description="Disordered" evidence="5">
    <location>
        <begin position="1"/>
        <end position="64"/>
    </location>
</feature>
<reference evidence="7" key="1">
    <citation type="journal article" date="2013" name="Proc. Natl. Acad. Sci. U.S.A.">
        <title>Genome structure and metabolic features in the red seaweed Chondrus crispus shed light on evolution of the Archaeplastida.</title>
        <authorList>
            <person name="Collen J."/>
            <person name="Porcel B."/>
            <person name="Carre W."/>
            <person name="Ball S.G."/>
            <person name="Chaparro C."/>
            <person name="Tonon T."/>
            <person name="Barbeyron T."/>
            <person name="Michel G."/>
            <person name="Noel B."/>
            <person name="Valentin K."/>
            <person name="Elias M."/>
            <person name="Artiguenave F."/>
            <person name="Arun A."/>
            <person name="Aury J.M."/>
            <person name="Barbosa-Neto J.F."/>
            <person name="Bothwell J.H."/>
            <person name="Bouget F.Y."/>
            <person name="Brillet L."/>
            <person name="Cabello-Hurtado F."/>
            <person name="Capella-Gutierrez S."/>
            <person name="Charrier B."/>
            <person name="Cladiere L."/>
            <person name="Cock J.M."/>
            <person name="Coelho S.M."/>
            <person name="Colleoni C."/>
            <person name="Czjzek M."/>
            <person name="Da Silva C."/>
            <person name="Delage L."/>
            <person name="Denoeud F."/>
            <person name="Deschamps P."/>
            <person name="Dittami S.M."/>
            <person name="Gabaldon T."/>
            <person name="Gachon C.M."/>
            <person name="Groisillier A."/>
            <person name="Herve C."/>
            <person name="Jabbari K."/>
            <person name="Katinka M."/>
            <person name="Kloareg B."/>
            <person name="Kowalczyk N."/>
            <person name="Labadie K."/>
            <person name="Leblanc C."/>
            <person name="Lopez P.J."/>
            <person name="McLachlan D.H."/>
            <person name="Meslet-Cladiere L."/>
            <person name="Moustafa A."/>
            <person name="Nehr Z."/>
            <person name="Nyvall Collen P."/>
            <person name="Panaud O."/>
            <person name="Partensky F."/>
            <person name="Poulain J."/>
            <person name="Rensing S.A."/>
            <person name="Rousvoal S."/>
            <person name="Samson G."/>
            <person name="Symeonidi A."/>
            <person name="Weissenbach J."/>
            <person name="Zambounis A."/>
            <person name="Wincker P."/>
            <person name="Boyen C."/>
        </authorList>
    </citation>
    <scope>NUCLEOTIDE SEQUENCE [LARGE SCALE GENOMIC DNA]</scope>
    <source>
        <strain evidence="7">cv. Stackhouse</strain>
    </source>
</reference>
<dbReference type="GO" id="GO:0031267">
    <property type="term" value="F:small GTPase binding"/>
    <property type="evidence" value="ECO:0007669"/>
    <property type="project" value="TreeGrafter"/>
</dbReference>
<dbReference type="KEGG" id="ccp:CHC_T00000528001"/>
<evidence type="ECO:0000256" key="2">
    <source>
        <dbReference type="ARBA" id="ARBA00023034"/>
    </source>
</evidence>
<feature type="coiled-coil region" evidence="4">
    <location>
        <begin position="1084"/>
        <end position="1376"/>
    </location>
</feature>
<dbReference type="GeneID" id="17325617"/>
<dbReference type="GO" id="GO:0005794">
    <property type="term" value="C:Golgi apparatus"/>
    <property type="evidence" value="ECO:0007669"/>
    <property type="project" value="UniProtKB-SubCell"/>
</dbReference>
<feature type="region of interest" description="Disordered" evidence="5">
    <location>
        <begin position="76"/>
        <end position="205"/>
    </location>
</feature>
<feature type="coiled-coil region" evidence="4">
    <location>
        <begin position="698"/>
        <end position="802"/>
    </location>
</feature>
<dbReference type="PANTHER" id="PTHR18921">
    <property type="entry name" value="MYOSIN HEAVY CHAIN - RELATED"/>
    <property type="match status" value="1"/>
</dbReference>
<dbReference type="GO" id="GO:0007030">
    <property type="term" value="P:Golgi organization"/>
    <property type="evidence" value="ECO:0007669"/>
    <property type="project" value="TreeGrafter"/>
</dbReference>
<evidence type="ECO:0000313" key="7">
    <source>
        <dbReference type="Proteomes" id="UP000012073"/>
    </source>
</evidence>
<dbReference type="PANTHER" id="PTHR18921:SF2">
    <property type="entry name" value="THYROID RECEPTOR-INTERACTING PROTEIN 11"/>
    <property type="match status" value="1"/>
</dbReference>
<feature type="compositionally biased region" description="Polar residues" evidence="5">
    <location>
        <begin position="139"/>
        <end position="167"/>
    </location>
</feature>
<dbReference type="STRING" id="2769.R7QJY3"/>
<feature type="coiled-coil region" evidence="4">
    <location>
        <begin position="921"/>
        <end position="1000"/>
    </location>
</feature>
<dbReference type="OrthoDB" id="5558at2759"/>
<evidence type="ECO:0000256" key="4">
    <source>
        <dbReference type="SAM" id="Coils"/>
    </source>
</evidence>
<dbReference type="GO" id="GO:0006888">
    <property type="term" value="P:endoplasmic reticulum to Golgi vesicle-mediated transport"/>
    <property type="evidence" value="ECO:0007669"/>
    <property type="project" value="TreeGrafter"/>
</dbReference>
<evidence type="ECO:0000313" key="6">
    <source>
        <dbReference type="EMBL" id="CDF38033.1"/>
    </source>
</evidence>
<dbReference type="OMA" id="MAAMFKN"/>